<feature type="non-terminal residue" evidence="2">
    <location>
        <position position="1"/>
    </location>
</feature>
<dbReference type="EMBL" id="WIXE01011060">
    <property type="protein sequence ID" value="KAK5977075.1"/>
    <property type="molecule type" value="Genomic_DNA"/>
</dbReference>
<evidence type="ECO:0000313" key="2">
    <source>
        <dbReference type="EMBL" id="KAK5977075.1"/>
    </source>
</evidence>
<organism evidence="2 3">
    <name type="scientific">Trichostrongylus colubriformis</name>
    <name type="common">Black scour worm</name>
    <dbReference type="NCBI Taxonomy" id="6319"/>
    <lineage>
        <taxon>Eukaryota</taxon>
        <taxon>Metazoa</taxon>
        <taxon>Ecdysozoa</taxon>
        <taxon>Nematoda</taxon>
        <taxon>Chromadorea</taxon>
        <taxon>Rhabditida</taxon>
        <taxon>Rhabditina</taxon>
        <taxon>Rhabditomorpha</taxon>
        <taxon>Strongyloidea</taxon>
        <taxon>Trichostrongylidae</taxon>
        <taxon>Trichostrongylus</taxon>
    </lineage>
</organism>
<evidence type="ECO:0000313" key="3">
    <source>
        <dbReference type="Proteomes" id="UP001331761"/>
    </source>
</evidence>
<sequence>SRLRYLPLLGVDHTRKNDAEASLKAYQAKVKVIADISYAIDMSPRCDEIMSIWNDIGWYVCYLIAQPLSGIWVACLITAIASLIIYQAIFDATKYLKSVDASTSKTLE</sequence>
<proteinExistence type="predicted"/>
<keyword evidence="1" id="KW-1133">Transmembrane helix</keyword>
<dbReference type="Proteomes" id="UP001331761">
    <property type="component" value="Unassembled WGS sequence"/>
</dbReference>
<protein>
    <submittedName>
        <fullName evidence="2">Uncharacterized protein</fullName>
    </submittedName>
</protein>
<dbReference type="AlphaFoldDB" id="A0AAN8FH46"/>
<keyword evidence="1" id="KW-0812">Transmembrane</keyword>
<gene>
    <name evidence="2" type="ORF">GCK32_009443</name>
</gene>
<keyword evidence="1" id="KW-0472">Membrane</keyword>
<reference evidence="2 3" key="1">
    <citation type="submission" date="2019-10" db="EMBL/GenBank/DDBJ databases">
        <title>Assembly and Annotation for the nematode Trichostrongylus colubriformis.</title>
        <authorList>
            <person name="Martin J."/>
        </authorList>
    </citation>
    <scope>NUCLEOTIDE SEQUENCE [LARGE SCALE GENOMIC DNA]</scope>
    <source>
        <strain evidence="2">G859</strain>
        <tissue evidence="2">Whole worm</tissue>
    </source>
</reference>
<keyword evidence="3" id="KW-1185">Reference proteome</keyword>
<feature type="transmembrane region" description="Helical" evidence="1">
    <location>
        <begin position="69"/>
        <end position="89"/>
    </location>
</feature>
<comment type="caution">
    <text evidence="2">The sequence shown here is derived from an EMBL/GenBank/DDBJ whole genome shotgun (WGS) entry which is preliminary data.</text>
</comment>
<name>A0AAN8FH46_TRICO</name>
<evidence type="ECO:0000256" key="1">
    <source>
        <dbReference type="SAM" id="Phobius"/>
    </source>
</evidence>
<accession>A0AAN8FH46</accession>